<comment type="caution">
    <text evidence="2">The sequence shown here is derived from an EMBL/GenBank/DDBJ whole genome shotgun (WGS) entry which is preliminary data.</text>
</comment>
<dbReference type="EMBL" id="JAOPGA020000055">
    <property type="protein sequence ID" value="KAL0476527.1"/>
    <property type="molecule type" value="Genomic_DNA"/>
</dbReference>
<proteinExistence type="predicted"/>
<dbReference type="Gene3D" id="1.25.40.10">
    <property type="entry name" value="Tetratricopeptide repeat domain"/>
    <property type="match status" value="1"/>
</dbReference>
<keyword evidence="1" id="KW-0802">TPR repeat</keyword>
<dbReference type="PROSITE" id="PS50005">
    <property type="entry name" value="TPR"/>
    <property type="match status" value="1"/>
</dbReference>
<evidence type="ECO:0000313" key="2">
    <source>
        <dbReference type="EMBL" id="KAL0476527.1"/>
    </source>
</evidence>
<dbReference type="InterPro" id="IPR019734">
    <property type="entry name" value="TPR_rpt"/>
</dbReference>
<dbReference type="SMART" id="SM00028">
    <property type="entry name" value="TPR"/>
    <property type="match status" value="1"/>
</dbReference>
<dbReference type="SUPFAM" id="SSF48452">
    <property type="entry name" value="TPR-like"/>
    <property type="match status" value="1"/>
</dbReference>
<organism evidence="2 3">
    <name type="scientific">Acrasis kona</name>
    <dbReference type="NCBI Taxonomy" id="1008807"/>
    <lineage>
        <taxon>Eukaryota</taxon>
        <taxon>Discoba</taxon>
        <taxon>Heterolobosea</taxon>
        <taxon>Tetramitia</taxon>
        <taxon>Eutetramitia</taxon>
        <taxon>Acrasidae</taxon>
        <taxon>Acrasis</taxon>
    </lineage>
</organism>
<reference evidence="2 3" key="1">
    <citation type="submission" date="2024-03" db="EMBL/GenBank/DDBJ databases">
        <title>The Acrasis kona genome and developmental transcriptomes reveal deep origins of eukaryotic multicellular pathways.</title>
        <authorList>
            <person name="Sheikh S."/>
            <person name="Fu C.-J."/>
            <person name="Brown M.W."/>
            <person name="Baldauf S.L."/>
        </authorList>
    </citation>
    <scope>NUCLEOTIDE SEQUENCE [LARGE SCALE GENOMIC DNA]</scope>
    <source>
        <strain evidence="2 3">ATCC MYA-3509</strain>
    </source>
</reference>
<keyword evidence="3" id="KW-1185">Reference proteome</keyword>
<name>A0AAW2YKF0_9EUKA</name>
<accession>A0AAW2YKF0</accession>
<dbReference type="AlphaFoldDB" id="A0AAW2YKF0"/>
<feature type="repeat" description="TPR" evidence="1">
    <location>
        <begin position="572"/>
        <end position="605"/>
    </location>
</feature>
<evidence type="ECO:0000256" key="1">
    <source>
        <dbReference type="PROSITE-ProRule" id="PRU00339"/>
    </source>
</evidence>
<sequence>MHYEQGDLILTKILNEDNVPKRNTMLKRVLETIHDWDVEKRDEWMSQLFHQRQLVRVSEDKVHKNLHASFNFLMENGFMKHLLEMIAKCYSGYMDADSEKVSLLESLPPCESQAGMSASMLLADYTHPQRRTPLYIKTAKDMVEHNGVLMMCNGMLYGCSTIKYTCAGILKWCVIEKIIRDQLILDDNKVLCKIMDCIVYALQLPDDFMVKEFKTVRGTFQRNAFSADLLLKHCEDDYCRHRWQVLYENTSSLLTKVLKYLPTCQIAIASTPKLFDTILQQFRKLPSPYLIVSGLYTANARSLALLTRAPLQLEDASNDYEQMYVDFVNNTEGGVASIVKTYLWMLKKVNSVQYANDLVKQFVDIHKFLEKPDGKWKAMDLLCENPHDRIIGNINSAEELLLYSISDMSFSNFVAQDLAVNHAWLVDLMERFLNLNGKNTNTWVVAIRNQCLSGMINPYIEKDKTYGQHPTDVYASKDFIGACVVLLRNVMKYNKNVEQNKRILIDQKYFLCMLHSSSCLKAKGVEVLKQQAVNSTSSALIYFSNALHVLPKPGDVDYFFIESNKQLCDLKVVLHSNRAEMYLQLGDQRAAKIDLETALKLDPQHEKSKKRMERITIC</sequence>
<dbReference type="InterPro" id="IPR011990">
    <property type="entry name" value="TPR-like_helical_dom_sf"/>
</dbReference>
<protein>
    <submittedName>
        <fullName evidence="2">Ttc12</fullName>
    </submittedName>
</protein>
<evidence type="ECO:0000313" key="3">
    <source>
        <dbReference type="Proteomes" id="UP001431209"/>
    </source>
</evidence>
<gene>
    <name evidence="2" type="ORF">AKO1_004484</name>
</gene>
<dbReference type="Proteomes" id="UP001431209">
    <property type="component" value="Unassembled WGS sequence"/>
</dbReference>